<dbReference type="EMBL" id="HACA01002068">
    <property type="protein sequence ID" value="CDW19429.1"/>
    <property type="molecule type" value="Transcribed_RNA"/>
</dbReference>
<reference evidence="1" key="1">
    <citation type="submission" date="2014-05" db="EMBL/GenBank/DDBJ databases">
        <authorList>
            <person name="Chronopoulou M."/>
        </authorList>
    </citation>
    <scope>NUCLEOTIDE SEQUENCE</scope>
    <source>
        <tissue evidence="1">Whole organism</tissue>
    </source>
</reference>
<organism evidence="1">
    <name type="scientific">Lepeophtheirus salmonis</name>
    <name type="common">Salmon louse</name>
    <name type="synonym">Caligus salmonis</name>
    <dbReference type="NCBI Taxonomy" id="72036"/>
    <lineage>
        <taxon>Eukaryota</taxon>
        <taxon>Metazoa</taxon>
        <taxon>Ecdysozoa</taxon>
        <taxon>Arthropoda</taxon>
        <taxon>Crustacea</taxon>
        <taxon>Multicrustacea</taxon>
        <taxon>Hexanauplia</taxon>
        <taxon>Copepoda</taxon>
        <taxon>Siphonostomatoida</taxon>
        <taxon>Caligidae</taxon>
        <taxon>Lepeophtheirus</taxon>
    </lineage>
</organism>
<evidence type="ECO:0000313" key="1">
    <source>
        <dbReference type="EMBL" id="CDW19429.1"/>
    </source>
</evidence>
<feature type="non-terminal residue" evidence="1">
    <location>
        <position position="1"/>
    </location>
</feature>
<proteinExistence type="predicted"/>
<dbReference type="AlphaFoldDB" id="A0A0K2T072"/>
<accession>A0A0K2T072</accession>
<sequence length="39" mass="4297">GGNPRINSQIACHYIGISFSQRSRISSPNNKLLNVCYTS</sequence>
<name>A0A0K2T072_LEPSM</name>
<protein>
    <submittedName>
        <fullName evidence="1">Uncharacterized protein</fullName>
    </submittedName>
</protein>